<dbReference type="PANTHER" id="PTHR30055:SF234">
    <property type="entry name" value="HTH-TYPE TRANSCRIPTIONAL REGULATOR BETI"/>
    <property type="match status" value="1"/>
</dbReference>
<evidence type="ECO:0000313" key="7">
    <source>
        <dbReference type="EMBL" id="SEG68669.1"/>
    </source>
</evidence>
<dbReference type="PANTHER" id="PTHR30055">
    <property type="entry name" value="HTH-TYPE TRANSCRIPTIONAL REGULATOR RUTR"/>
    <property type="match status" value="1"/>
</dbReference>
<evidence type="ECO:0000256" key="4">
    <source>
        <dbReference type="PROSITE-ProRule" id="PRU00335"/>
    </source>
</evidence>
<dbReference type="Gene3D" id="1.10.357.10">
    <property type="entry name" value="Tetracycline Repressor, domain 2"/>
    <property type="match status" value="1"/>
</dbReference>
<dbReference type="InterPro" id="IPR023772">
    <property type="entry name" value="DNA-bd_HTH_TetR-type_CS"/>
</dbReference>
<gene>
    <name evidence="7" type="ORF">SAMN05216223_108114</name>
</gene>
<accession>A0A1H6C6S4</accession>
<keyword evidence="8" id="KW-1185">Reference proteome</keyword>
<feature type="domain" description="HTH tetR-type" evidence="6">
    <location>
        <begin position="21"/>
        <end position="80"/>
    </location>
</feature>
<keyword evidence="3" id="KW-0804">Transcription</keyword>
<keyword evidence="1" id="KW-0805">Transcription regulation</keyword>
<feature type="region of interest" description="Disordered" evidence="5">
    <location>
        <begin position="1"/>
        <end position="20"/>
    </location>
</feature>
<dbReference type="InterPro" id="IPR001647">
    <property type="entry name" value="HTH_TetR"/>
</dbReference>
<evidence type="ECO:0000256" key="2">
    <source>
        <dbReference type="ARBA" id="ARBA00023125"/>
    </source>
</evidence>
<feature type="DNA-binding region" description="H-T-H motif" evidence="4">
    <location>
        <begin position="43"/>
        <end position="62"/>
    </location>
</feature>
<dbReference type="PROSITE" id="PS01081">
    <property type="entry name" value="HTH_TETR_1"/>
    <property type="match status" value="1"/>
</dbReference>
<dbReference type="InterPro" id="IPR009057">
    <property type="entry name" value="Homeodomain-like_sf"/>
</dbReference>
<evidence type="ECO:0000259" key="6">
    <source>
        <dbReference type="PROSITE" id="PS50977"/>
    </source>
</evidence>
<proteinExistence type="predicted"/>
<dbReference type="InterPro" id="IPR050109">
    <property type="entry name" value="HTH-type_TetR-like_transc_reg"/>
</dbReference>
<evidence type="ECO:0000313" key="8">
    <source>
        <dbReference type="Proteomes" id="UP000236754"/>
    </source>
</evidence>
<name>A0A1H6C6S4_9ACTN</name>
<dbReference type="GO" id="GO:0003700">
    <property type="term" value="F:DNA-binding transcription factor activity"/>
    <property type="evidence" value="ECO:0007669"/>
    <property type="project" value="TreeGrafter"/>
</dbReference>
<dbReference type="GO" id="GO:0000976">
    <property type="term" value="F:transcription cis-regulatory region binding"/>
    <property type="evidence" value="ECO:0007669"/>
    <property type="project" value="TreeGrafter"/>
</dbReference>
<sequence length="223" mass="23916">MTDDTSGGARRRRRAPTLDPEERRAAIIAATLPLLLERGVSVTTQQIARAAGIAEGTIFSAFPDKQSLVHATVLSSFEPSALVTAIGAIDPGLDLRDRLAEVIGIIADQLVTTEPLVAALRSRPVPAEVRDPFLAEVARYRQRLIAAVADVVEPDGRLLRQPPVMVAQLVVAMVFATTRGTFGLGDALDTSEISTLLLDGLLRRDQDTGPARRPARATGKVRR</sequence>
<reference evidence="7 8" key="1">
    <citation type="submission" date="2016-10" db="EMBL/GenBank/DDBJ databases">
        <authorList>
            <person name="de Groot N.N."/>
        </authorList>
    </citation>
    <scope>NUCLEOTIDE SEQUENCE [LARGE SCALE GENOMIC DNA]</scope>
    <source>
        <strain evidence="7 8">CGMCC 4.2023</strain>
    </source>
</reference>
<evidence type="ECO:0000256" key="3">
    <source>
        <dbReference type="ARBA" id="ARBA00023163"/>
    </source>
</evidence>
<dbReference type="PROSITE" id="PS50977">
    <property type="entry name" value="HTH_TETR_2"/>
    <property type="match status" value="1"/>
</dbReference>
<dbReference type="PRINTS" id="PR00455">
    <property type="entry name" value="HTHTETR"/>
</dbReference>
<organism evidence="7 8">
    <name type="scientific">Actinacidiphila yanglinensis</name>
    <dbReference type="NCBI Taxonomy" id="310779"/>
    <lineage>
        <taxon>Bacteria</taxon>
        <taxon>Bacillati</taxon>
        <taxon>Actinomycetota</taxon>
        <taxon>Actinomycetes</taxon>
        <taxon>Kitasatosporales</taxon>
        <taxon>Streptomycetaceae</taxon>
        <taxon>Actinacidiphila</taxon>
    </lineage>
</organism>
<dbReference type="Pfam" id="PF00440">
    <property type="entry name" value="TetR_N"/>
    <property type="match status" value="1"/>
</dbReference>
<dbReference type="AlphaFoldDB" id="A0A1H6C6S4"/>
<dbReference type="SUPFAM" id="SSF46689">
    <property type="entry name" value="Homeodomain-like"/>
    <property type="match status" value="1"/>
</dbReference>
<keyword evidence="2 4" id="KW-0238">DNA-binding</keyword>
<evidence type="ECO:0000256" key="5">
    <source>
        <dbReference type="SAM" id="MobiDB-lite"/>
    </source>
</evidence>
<dbReference type="EMBL" id="FNVU01000008">
    <property type="protein sequence ID" value="SEG68669.1"/>
    <property type="molecule type" value="Genomic_DNA"/>
</dbReference>
<evidence type="ECO:0000256" key="1">
    <source>
        <dbReference type="ARBA" id="ARBA00023015"/>
    </source>
</evidence>
<dbReference type="OrthoDB" id="3539650at2"/>
<dbReference type="RefSeq" id="WP_103887224.1">
    <property type="nucleotide sequence ID" value="NZ_FNVU01000008.1"/>
</dbReference>
<protein>
    <submittedName>
        <fullName evidence="7">Transcriptional regulator, TetR family</fullName>
    </submittedName>
</protein>
<dbReference type="Proteomes" id="UP000236754">
    <property type="component" value="Unassembled WGS sequence"/>
</dbReference>